<dbReference type="InterPro" id="IPR027417">
    <property type="entry name" value="P-loop_NTPase"/>
</dbReference>
<feature type="transmembrane region" description="Helical" evidence="10">
    <location>
        <begin position="246"/>
        <end position="269"/>
    </location>
</feature>
<reference evidence="13 14" key="1">
    <citation type="submission" date="2018-10" db="EMBL/GenBank/DDBJ databases">
        <title>Sequencing the genomes of 1000 actinobacteria strains.</title>
        <authorList>
            <person name="Klenk H.-P."/>
        </authorList>
    </citation>
    <scope>NUCLEOTIDE SEQUENCE [LARGE SCALE GENOMIC DNA]</scope>
    <source>
        <strain evidence="13 14">DSM 43800</strain>
    </source>
</reference>
<evidence type="ECO:0000256" key="9">
    <source>
        <dbReference type="ARBA" id="ARBA00061644"/>
    </source>
</evidence>
<dbReference type="GO" id="GO:0005524">
    <property type="term" value="F:ATP binding"/>
    <property type="evidence" value="ECO:0007669"/>
    <property type="project" value="UniProtKB-KW"/>
</dbReference>
<keyword evidence="8 10" id="KW-0472">Membrane</keyword>
<evidence type="ECO:0000256" key="1">
    <source>
        <dbReference type="ARBA" id="ARBA00004651"/>
    </source>
</evidence>
<feature type="domain" description="ABC transmembrane type-1" evidence="12">
    <location>
        <begin position="27"/>
        <end position="308"/>
    </location>
</feature>
<dbReference type="EMBL" id="RBXO01000001">
    <property type="protein sequence ID" value="RKT54187.1"/>
    <property type="molecule type" value="Genomic_DNA"/>
</dbReference>
<dbReference type="SMART" id="SM00382">
    <property type="entry name" value="AAA"/>
    <property type="match status" value="1"/>
</dbReference>
<keyword evidence="7 10" id="KW-1133">Transmembrane helix</keyword>
<evidence type="ECO:0000256" key="6">
    <source>
        <dbReference type="ARBA" id="ARBA00022840"/>
    </source>
</evidence>
<evidence type="ECO:0000256" key="10">
    <source>
        <dbReference type="SAM" id="Phobius"/>
    </source>
</evidence>
<sequence>MIGSTFTSVVNAFRLTWSAAPGRVLSSGLLTAVGSALPALTLWFTRDLVDAITGHSGAPAVVPAAALALALAAGFAVNGLSAALRESLGVRVVVEAEQRFIRAVGAAPLTRFEESAWHDRLARAKDDLDWRPVQIAESGIQVVGGLAGLASVFALVVGTDSLLVLLICLAVLPLVVARRLTSARLISNWRETTGLSRRGEYFRDALTSRDLAAEVRAYDLAGRFADEHRAVGVELVRRTDRIARGAALRILLTVPLAAVPLVLGFVLIADRGAAGRITPGEIAVLAGAVTALTLELSTFVDSLLELVEHGMFMEDYFALVGRARPADAGKGKGKGTVAGKGKVAVAVAGKAVGKVAVGPRAPGLAPGPPAVRFEDVWFTYPGSRRPALRGVDLTVPAGRVLGLVGDNGAGKSTLVKLLLGLYTPTRGRVLVNGVDLRELDPAEVRARMGVVFQQYPRYALTVREAVAVGRCHRPATDDAILAALRAGQAHELVERLPDGLDTVLGKEFQGGVDLSGGQWQRLTLARLMYREPDLWILDEPTAALDPLAEAAVFAEWRRKLAGRTGVLISHRFSNTRTADLIAVVEEGRVVELGTHDELVAAGDRYARFFRTQAEEYR</sequence>
<comment type="caution">
    <text evidence="13">The sequence shown here is derived from an EMBL/GenBank/DDBJ whole genome shotgun (WGS) entry which is preliminary data.</text>
</comment>
<proteinExistence type="inferred from homology"/>
<evidence type="ECO:0000256" key="7">
    <source>
        <dbReference type="ARBA" id="ARBA00022989"/>
    </source>
</evidence>
<dbReference type="OrthoDB" id="9806127at2"/>
<dbReference type="SUPFAM" id="SSF52540">
    <property type="entry name" value="P-loop containing nucleoside triphosphate hydrolases"/>
    <property type="match status" value="1"/>
</dbReference>
<dbReference type="InterPro" id="IPR017871">
    <property type="entry name" value="ABC_transporter-like_CS"/>
</dbReference>
<feature type="transmembrane region" description="Helical" evidence="10">
    <location>
        <begin position="24"/>
        <end position="44"/>
    </location>
</feature>
<dbReference type="Pfam" id="PF00005">
    <property type="entry name" value="ABC_tran"/>
    <property type="match status" value="1"/>
</dbReference>
<feature type="transmembrane region" description="Helical" evidence="10">
    <location>
        <begin position="135"/>
        <end position="156"/>
    </location>
</feature>
<dbReference type="GO" id="GO:0016887">
    <property type="term" value="F:ATP hydrolysis activity"/>
    <property type="evidence" value="ECO:0007669"/>
    <property type="project" value="InterPro"/>
</dbReference>
<dbReference type="Proteomes" id="UP000282084">
    <property type="component" value="Unassembled WGS sequence"/>
</dbReference>
<protein>
    <submittedName>
        <fullName evidence="13">ATP-binding cassette subfamily B protein</fullName>
    </submittedName>
</protein>
<dbReference type="SUPFAM" id="SSF90123">
    <property type="entry name" value="ABC transporter transmembrane region"/>
    <property type="match status" value="1"/>
</dbReference>
<evidence type="ECO:0000256" key="5">
    <source>
        <dbReference type="ARBA" id="ARBA00022741"/>
    </source>
</evidence>
<evidence type="ECO:0000259" key="11">
    <source>
        <dbReference type="PROSITE" id="PS50893"/>
    </source>
</evidence>
<dbReference type="RefSeq" id="WP_147455106.1">
    <property type="nucleotide sequence ID" value="NZ_RBXO01000001.1"/>
</dbReference>
<keyword evidence="4 10" id="KW-0812">Transmembrane</keyword>
<keyword evidence="14" id="KW-1185">Reference proteome</keyword>
<evidence type="ECO:0000256" key="4">
    <source>
        <dbReference type="ARBA" id="ARBA00022692"/>
    </source>
</evidence>
<dbReference type="PROSITE" id="PS50929">
    <property type="entry name" value="ABC_TM1F"/>
    <property type="match status" value="1"/>
</dbReference>
<dbReference type="Gene3D" id="1.20.1560.10">
    <property type="entry name" value="ABC transporter type 1, transmembrane domain"/>
    <property type="match status" value="1"/>
</dbReference>
<dbReference type="PROSITE" id="PS00211">
    <property type="entry name" value="ABC_TRANSPORTER_1"/>
    <property type="match status" value="1"/>
</dbReference>
<dbReference type="InterPro" id="IPR003593">
    <property type="entry name" value="AAA+_ATPase"/>
</dbReference>
<dbReference type="FunFam" id="3.40.50.300:FF:000299">
    <property type="entry name" value="ABC transporter ATP-binding protein/permease"/>
    <property type="match status" value="1"/>
</dbReference>
<dbReference type="GO" id="GO:0005886">
    <property type="term" value="C:plasma membrane"/>
    <property type="evidence" value="ECO:0007669"/>
    <property type="project" value="UniProtKB-SubCell"/>
</dbReference>
<comment type="subcellular location">
    <subcellularLocation>
        <location evidence="1">Cell membrane</location>
        <topology evidence="1">Multi-pass membrane protein</topology>
    </subcellularLocation>
</comment>
<dbReference type="InterPro" id="IPR036640">
    <property type="entry name" value="ABC1_TM_sf"/>
</dbReference>
<dbReference type="AlphaFoldDB" id="A0A495VZL3"/>
<dbReference type="InterPro" id="IPR003439">
    <property type="entry name" value="ABC_transporter-like_ATP-bd"/>
</dbReference>
<feature type="domain" description="ABC transporter" evidence="11">
    <location>
        <begin position="371"/>
        <end position="611"/>
    </location>
</feature>
<keyword evidence="6 13" id="KW-0067">ATP-binding</keyword>
<accession>A0A495VZL3</accession>
<evidence type="ECO:0000259" key="12">
    <source>
        <dbReference type="PROSITE" id="PS50929"/>
    </source>
</evidence>
<feature type="transmembrane region" description="Helical" evidence="10">
    <location>
        <begin position="64"/>
        <end position="84"/>
    </location>
</feature>
<evidence type="ECO:0000256" key="2">
    <source>
        <dbReference type="ARBA" id="ARBA00022448"/>
    </source>
</evidence>
<dbReference type="PANTHER" id="PTHR43394">
    <property type="entry name" value="ATP-DEPENDENT PERMEASE MDL1, MITOCHONDRIAL"/>
    <property type="match status" value="1"/>
</dbReference>
<evidence type="ECO:0000313" key="13">
    <source>
        <dbReference type="EMBL" id="RKT54187.1"/>
    </source>
</evidence>
<dbReference type="InterPro" id="IPR039421">
    <property type="entry name" value="Type_1_exporter"/>
</dbReference>
<dbReference type="GO" id="GO:0015421">
    <property type="term" value="F:ABC-type oligopeptide transporter activity"/>
    <property type="evidence" value="ECO:0007669"/>
    <property type="project" value="TreeGrafter"/>
</dbReference>
<keyword evidence="2" id="KW-0813">Transport</keyword>
<gene>
    <name evidence="13" type="ORF">C8E97_2801</name>
</gene>
<evidence type="ECO:0000256" key="8">
    <source>
        <dbReference type="ARBA" id="ARBA00023136"/>
    </source>
</evidence>
<dbReference type="PANTHER" id="PTHR43394:SF1">
    <property type="entry name" value="ATP-BINDING CASSETTE SUB-FAMILY B MEMBER 10, MITOCHONDRIAL"/>
    <property type="match status" value="1"/>
</dbReference>
<dbReference type="Gene3D" id="3.40.50.300">
    <property type="entry name" value="P-loop containing nucleotide triphosphate hydrolases"/>
    <property type="match status" value="1"/>
</dbReference>
<feature type="transmembrane region" description="Helical" evidence="10">
    <location>
        <begin position="162"/>
        <end position="180"/>
    </location>
</feature>
<organism evidence="13 14">
    <name type="scientific">Saccharothrix australiensis</name>
    <dbReference type="NCBI Taxonomy" id="2072"/>
    <lineage>
        <taxon>Bacteria</taxon>
        <taxon>Bacillati</taxon>
        <taxon>Actinomycetota</taxon>
        <taxon>Actinomycetes</taxon>
        <taxon>Pseudonocardiales</taxon>
        <taxon>Pseudonocardiaceae</taxon>
        <taxon>Saccharothrix</taxon>
    </lineage>
</organism>
<dbReference type="InterPro" id="IPR011527">
    <property type="entry name" value="ABC1_TM_dom"/>
</dbReference>
<keyword evidence="3" id="KW-1003">Cell membrane</keyword>
<dbReference type="PROSITE" id="PS50893">
    <property type="entry name" value="ABC_TRANSPORTER_2"/>
    <property type="match status" value="1"/>
</dbReference>
<comment type="similarity">
    <text evidence="9">Belongs to the ABC transporter superfamily. Lipid exporter (TC 3.A.1.106) family.</text>
</comment>
<name>A0A495VZL3_9PSEU</name>
<keyword evidence="5" id="KW-0547">Nucleotide-binding</keyword>
<evidence type="ECO:0000256" key="3">
    <source>
        <dbReference type="ARBA" id="ARBA00022475"/>
    </source>
</evidence>
<evidence type="ECO:0000313" key="14">
    <source>
        <dbReference type="Proteomes" id="UP000282084"/>
    </source>
</evidence>